<feature type="transmembrane region" description="Helical" evidence="8">
    <location>
        <begin position="206"/>
        <end position="227"/>
    </location>
</feature>
<dbReference type="AlphaFoldDB" id="A0A3E1K9C6"/>
<feature type="transmembrane region" description="Helical" evidence="8">
    <location>
        <begin position="375"/>
        <end position="396"/>
    </location>
</feature>
<comment type="caution">
    <text evidence="10">The sequence shown here is derived from an EMBL/GenBank/DDBJ whole genome shotgun (WGS) entry which is preliminary data.</text>
</comment>
<evidence type="ECO:0000256" key="5">
    <source>
        <dbReference type="ARBA" id="ARBA00022989"/>
    </source>
</evidence>
<dbReference type="GO" id="GO:0008137">
    <property type="term" value="F:NADH dehydrogenase (ubiquinone) activity"/>
    <property type="evidence" value="ECO:0007669"/>
    <property type="project" value="InterPro"/>
</dbReference>
<feature type="transmembrane region" description="Helical" evidence="8">
    <location>
        <begin position="304"/>
        <end position="329"/>
    </location>
</feature>
<accession>A0A3E1K9C6</accession>
<feature type="transmembrane region" description="Helical" evidence="8">
    <location>
        <begin position="239"/>
        <end position="259"/>
    </location>
</feature>
<dbReference type="PRINTS" id="PR01437">
    <property type="entry name" value="NUOXDRDTASE4"/>
</dbReference>
<evidence type="ECO:0000259" key="9">
    <source>
        <dbReference type="Pfam" id="PF00361"/>
    </source>
</evidence>
<feature type="transmembrane region" description="Helical" evidence="8">
    <location>
        <begin position="109"/>
        <end position="125"/>
    </location>
</feature>
<keyword evidence="6 8" id="KW-0472">Membrane</keyword>
<feature type="transmembrane region" description="Helical" evidence="8">
    <location>
        <begin position="76"/>
        <end position="97"/>
    </location>
</feature>
<proteinExistence type="inferred from homology"/>
<protein>
    <submittedName>
        <fullName evidence="10">Monovalent cation/H+ antiporter subunit D family protein</fullName>
    </submittedName>
</protein>
<dbReference type="PANTHER" id="PTHR42703">
    <property type="entry name" value="NADH DEHYDROGENASE"/>
    <property type="match status" value="1"/>
</dbReference>
<dbReference type="GO" id="GO:0005886">
    <property type="term" value="C:plasma membrane"/>
    <property type="evidence" value="ECO:0007669"/>
    <property type="project" value="UniProtKB-SubCell"/>
</dbReference>
<feature type="transmembrane region" description="Helical" evidence="8">
    <location>
        <begin position="279"/>
        <end position="297"/>
    </location>
</feature>
<dbReference type="PANTHER" id="PTHR42703:SF1">
    <property type="entry name" value="NA(+)_H(+) ANTIPORTER SUBUNIT D1"/>
    <property type="match status" value="1"/>
</dbReference>
<gene>
    <name evidence="10" type="ORF">DZC52_06880</name>
</gene>
<dbReference type="InterPro" id="IPR003918">
    <property type="entry name" value="NADH_UbQ_OxRdtase"/>
</dbReference>
<comment type="similarity">
    <text evidence="2">Belongs to the CPA3 antiporters (TC 2.A.63) subunit D family.</text>
</comment>
<sequence>MSILEWMPFSVLLPLLAAPVCALLPGRFLPWLLAMASVTASAVIMAFVLPEAVNEPMRYFFGDWPPPIGIEYRVDAVNAFIGLLIAVMGTVILPWGRISVNREVPQRQGLFYALFLLSFAGLMGITLTGDAFNVFVFLEISSLSTYVLVAQGRSRAAPLSAFRYLVMGTLGATFYLIGIGLIYIMTGTLNMVDLAERLPAVADSRAVQAAFAFIIVGIGLKLALFPLHRWLPGAYANAPSAVTVFLASTATKVAIYVLLRLVFTVFGIEFVRQMPFAEVFFVLGVIGILFASIWAIEQDNAKRLLAYSSVAQVGYMALAISFVSVAGISAGLVHMFNHALMKAALFMSVCTVIYQVGSPHISAFRGLGRQMPLTMLAFVLAGLSLIGVPLTVGFISKWLLIETAMADGNWFAVVVVLVGSLLAVMYIGKVAEAAWLRPAPEGREPVREAHPGLLVPMWILVAANFYFGIDTRLTVDVARRGAEMLMGGSP</sequence>
<evidence type="ECO:0000256" key="2">
    <source>
        <dbReference type="ARBA" id="ARBA00005346"/>
    </source>
</evidence>
<organism evidence="10 11">
    <name type="scientific">Wenzhouxiangella sediminis</name>
    <dbReference type="NCBI Taxonomy" id="1792836"/>
    <lineage>
        <taxon>Bacteria</taxon>
        <taxon>Pseudomonadati</taxon>
        <taxon>Pseudomonadota</taxon>
        <taxon>Gammaproteobacteria</taxon>
        <taxon>Chromatiales</taxon>
        <taxon>Wenzhouxiangellaceae</taxon>
        <taxon>Wenzhouxiangella</taxon>
    </lineage>
</organism>
<evidence type="ECO:0000313" key="11">
    <source>
        <dbReference type="Proteomes" id="UP000260351"/>
    </source>
</evidence>
<keyword evidence="11" id="KW-1185">Reference proteome</keyword>
<evidence type="ECO:0000256" key="7">
    <source>
        <dbReference type="RuleBase" id="RU000320"/>
    </source>
</evidence>
<feature type="transmembrane region" description="Helical" evidence="8">
    <location>
        <begin position="31"/>
        <end position="49"/>
    </location>
</feature>
<evidence type="ECO:0000256" key="8">
    <source>
        <dbReference type="SAM" id="Phobius"/>
    </source>
</evidence>
<dbReference type="RefSeq" id="WP_116650392.1">
    <property type="nucleotide sequence ID" value="NZ_QUZK01000032.1"/>
</dbReference>
<dbReference type="OrthoDB" id="9768329at2"/>
<feature type="transmembrane region" description="Helical" evidence="8">
    <location>
        <begin position="449"/>
        <end position="469"/>
    </location>
</feature>
<reference evidence="10 11" key="1">
    <citation type="submission" date="2018-08" db="EMBL/GenBank/DDBJ databases">
        <title>Wenzhouxiangella salilacus sp. nov., a novel bacterium isolated from a saline lake in Xinjiang Province, China.</title>
        <authorList>
            <person name="Han S."/>
        </authorList>
    </citation>
    <scope>NUCLEOTIDE SEQUENCE [LARGE SCALE GENOMIC DNA]</scope>
    <source>
        <strain evidence="10 11">XDB06</strain>
    </source>
</reference>
<dbReference type="InterPro" id="IPR050586">
    <property type="entry name" value="CPA3_Na-H_Antiporter_D"/>
</dbReference>
<comment type="subcellular location">
    <subcellularLocation>
        <location evidence="1">Cell membrane</location>
        <topology evidence="1">Multi-pass membrane protein</topology>
    </subcellularLocation>
    <subcellularLocation>
        <location evidence="7">Membrane</location>
        <topology evidence="7">Multi-pass membrane protein</topology>
    </subcellularLocation>
</comment>
<keyword evidence="4 7" id="KW-0812">Transmembrane</keyword>
<feature type="domain" description="NADH:quinone oxidoreductase/Mrp antiporter transmembrane" evidence="9">
    <location>
        <begin position="130"/>
        <end position="422"/>
    </location>
</feature>
<name>A0A3E1K9C6_9GAMM</name>
<evidence type="ECO:0000256" key="6">
    <source>
        <dbReference type="ARBA" id="ARBA00023136"/>
    </source>
</evidence>
<dbReference type="GO" id="GO:0042773">
    <property type="term" value="P:ATP synthesis coupled electron transport"/>
    <property type="evidence" value="ECO:0007669"/>
    <property type="project" value="InterPro"/>
</dbReference>
<feature type="transmembrane region" description="Helical" evidence="8">
    <location>
        <begin position="6"/>
        <end position="24"/>
    </location>
</feature>
<feature type="transmembrane region" description="Helical" evidence="8">
    <location>
        <begin position="161"/>
        <end position="186"/>
    </location>
</feature>
<evidence type="ECO:0000256" key="3">
    <source>
        <dbReference type="ARBA" id="ARBA00022475"/>
    </source>
</evidence>
<evidence type="ECO:0000256" key="4">
    <source>
        <dbReference type="ARBA" id="ARBA00022692"/>
    </source>
</evidence>
<dbReference type="EMBL" id="QUZK01000032">
    <property type="protein sequence ID" value="RFF30763.1"/>
    <property type="molecule type" value="Genomic_DNA"/>
</dbReference>
<feature type="transmembrane region" description="Helical" evidence="8">
    <location>
        <begin position="408"/>
        <end position="428"/>
    </location>
</feature>
<keyword evidence="5 8" id="KW-1133">Transmembrane helix</keyword>
<feature type="transmembrane region" description="Helical" evidence="8">
    <location>
        <begin position="335"/>
        <end position="354"/>
    </location>
</feature>
<keyword evidence="3" id="KW-1003">Cell membrane</keyword>
<dbReference type="Proteomes" id="UP000260351">
    <property type="component" value="Unassembled WGS sequence"/>
</dbReference>
<dbReference type="Pfam" id="PF00361">
    <property type="entry name" value="Proton_antipo_M"/>
    <property type="match status" value="1"/>
</dbReference>
<evidence type="ECO:0000256" key="1">
    <source>
        <dbReference type="ARBA" id="ARBA00004651"/>
    </source>
</evidence>
<evidence type="ECO:0000313" key="10">
    <source>
        <dbReference type="EMBL" id="RFF30763.1"/>
    </source>
</evidence>
<dbReference type="InterPro" id="IPR001750">
    <property type="entry name" value="ND/Mrp_TM"/>
</dbReference>